<gene>
    <name evidence="2" type="ORF">XAT740_LOCUS51316</name>
</gene>
<sequence length="100" mass="11879">MFRLTMILVFLCVLFIQFQPDQAARIYLPTEDDSDYQPAPLPSSGSLLKSWYNKRFTQLEDNEQDEDMGHLWKRFSPELASLRQRRRFGNTRYGRSLSKD</sequence>
<evidence type="ECO:0000256" key="1">
    <source>
        <dbReference type="SAM" id="SignalP"/>
    </source>
</evidence>
<keyword evidence="3" id="KW-1185">Reference proteome</keyword>
<evidence type="ECO:0000313" key="3">
    <source>
        <dbReference type="Proteomes" id="UP000663828"/>
    </source>
</evidence>
<dbReference type="EMBL" id="CAJNOR010008121">
    <property type="protein sequence ID" value="CAF1628951.1"/>
    <property type="molecule type" value="Genomic_DNA"/>
</dbReference>
<dbReference type="Proteomes" id="UP000663828">
    <property type="component" value="Unassembled WGS sequence"/>
</dbReference>
<accession>A0A816CW42</accession>
<proteinExistence type="predicted"/>
<protein>
    <submittedName>
        <fullName evidence="2">Uncharacterized protein</fullName>
    </submittedName>
</protein>
<evidence type="ECO:0000313" key="2">
    <source>
        <dbReference type="EMBL" id="CAF1628951.1"/>
    </source>
</evidence>
<dbReference type="AlphaFoldDB" id="A0A816CW42"/>
<feature type="chain" id="PRO_5032847770" evidence="1">
    <location>
        <begin position="24"/>
        <end position="100"/>
    </location>
</feature>
<organism evidence="2 3">
    <name type="scientific">Adineta ricciae</name>
    <name type="common">Rotifer</name>
    <dbReference type="NCBI Taxonomy" id="249248"/>
    <lineage>
        <taxon>Eukaryota</taxon>
        <taxon>Metazoa</taxon>
        <taxon>Spiralia</taxon>
        <taxon>Gnathifera</taxon>
        <taxon>Rotifera</taxon>
        <taxon>Eurotatoria</taxon>
        <taxon>Bdelloidea</taxon>
        <taxon>Adinetida</taxon>
        <taxon>Adinetidae</taxon>
        <taxon>Adineta</taxon>
    </lineage>
</organism>
<reference evidence="2" key="1">
    <citation type="submission" date="2021-02" db="EMBL/GenBank/DDBJ databases">
        <authorList>
            <person name="Nowell W R."/>
        </authorList>
    </citation>
    <scope>NUCLEOTIDE SEQUENCE</scope>
</reference>
<feature type="signal peptide" evidence="1">
    <location>
        <begin position="1"/>
        <end position="23"/>
    </location>
</feature>
<name>A0A816CW42_ADIRI</name>
<comment type="caution">
    <text evidence="2">The sequence shown here is derived from an EMBL/GenBank/DDBJ whole genome shotgun (WGS) entry which is preliminary data.</text>
</comment>
<keyword evidence="1" id="KW-0732">Signal</keyword>